<organism evidence="3 4">
    <name type="scientific">Macrophomina phaseolina (strain MS6)</name>
    <name type="common">Charcoal rot fungus</name>
    <dbReference type="NCBI Taxonomy" id="1126212"/>
    <lineage>
        <taxon>Eukaryota</taxon>
        <taxon>Fungi</taxon>
        <taxon>Dikarya</taxon>
        <taxon>Ascomycota</taxon>
        <taxon>Pezizomycotina</taxon>
        <taxon>Dothideomycetes</taxon>
        <taxon>Dothideomycetes incertae sedis</taxon>
        <taxon>Botryosphaeriales</taxon>
        <taxon>Botryosphaeriaceae</taxon>
        <taxon>Macrophomina</taxon>
    </lineage>
</organism>
<dbReference type="InterPro" id="IPR046539">
    <property type="entry name" value="DUF6604"/>
</dbReference>
<dbReference type="PANTHER" id="PTHR38795">
    <property type="entry name" value="DUF6604 DOMAIN-CONTAINING PROTEIN"/>
    <property type="match status" value="1"/>
</dbReference>
<feature type="region of interest" description="Disordered" evidence="1">
    <location>
        <begin position="143"/>
        <end position="170"/>
    </location>
</feature>
<feature type="compositionally biased region" description="Basic and acidic residues" evidence="1">
    <location>
        <begin position="160"/>
        <end position="170"/>
    </location>
</feature>
<dbReference type="PANTHER" id="PTHR38795:SF1">
    <property type="entry name" value="DUF6604 DOMAIN-CONTAINING PROTEIN"/>
    <property type="match status" value="1"/>
</dbReference>
<sequence length="836" mass="94008">MTTASLPLRPSSAPAGAAAVARPPDFWRLYKSYKRDTGFLLEWLRLNALEQATRGKAAKSPIGDRLSVRQVLRASELICKRRLTAPQYVRGAFNRTLVKRRQLNEWYRQFEHGDPRAQEQNESHEYFNDTLAKAYDLIFSGEAKPSAESSQRPSQPETAAAKHETEQHVDTGLKPARNFYEILAEIEQHESDSPTAELPEPDLFDVPEPKEYVIEDDPLAEILDLHMYVLEMDSICSAAKHFWKLAAEGSLPIPLAAWLTSAGFMSLKQLSGVISPAIGGHRGLVRLYAERKAKLGIAGVDISKKKADKSRQNPSSCREFSDGLALTFPSSILTSFKEEKQHDSHFMNIVERQPISSYFVSEAEEERQHEEFMQAVESIITEPERSDLPQDQSVAVSRLMSERQIQDRQAMQSVLRSITQLIRSEETKGTFRKDDMNPLLSETRQFLADQSDYPDTSLVFGLQMLLETCKSFVWKGPSPNPVNCRMNALRFAQEVRQSIQSVNDHDKIAKNHTVPMAAGLVGVSDRLKSFMLEKRLDLYSQAPWTGGQQMVQILAYALEAGLSLCNQRAIVGTILHGYNLVQQLVQAPTRNLLLDALSDLFLDAVFMGRLPTSNFQSIWMRFLGGGIEKKSLRGKDGKKFTINLPKRPTDSSNSVDFQKRIDAFNLSLFHNLYDSGWIGGPNFWAQIFSNRKKKTASKQEMLDMDAKLHKNPLGDALTMMKDVVASEFTSDFPIARVNFFSVYITCVDMLTEIARRAAENPPEELGWARDAGIHDTNVDAAAGFGFMALVLMDIDMRLGKGAKANVAEHSGLRLVQGAIEHVWGERKLDEFLWKTV</sequence>
<dbReference type="AlphaFoldDB" id="K2RLF3"/>
<evidence type="ECO:0000259" key="2">
    <source>
        <dbReference type="Pfam" id="PF20253"/>
    </source>
</evidence>
<name>K2RLF3_MACPH</name>
<evidence type="ECO:0000313" key="3">
    <source>
        <dbReference type="EMBL" id="EKG13637.1"/>
    </source>
</evidence>
<dbReference type="VEuPathDB" id="FungiDB:MPH_09102"/>
<evidence type="ECO:0000313" key="4">
    <source>
        <dbReference type="Proteomes" id="UP000007129"/>
    </source>
</evidence>
<feature type="domain" description="DUF6604" evidence="2">
    <location>
        <begin position="31"/>
        <end position="270"/>
    </location>
</feature>
<dbReference type="EMBL" id="AHHD01000387">
    <property type="protein sequence ID" value="EKG13637.1"/>
    <property type="molecule type" value="Genomic_DNA"/>
</dbReference>
<protein>
    <recommendedName>
        <fullName evidence="2">DUF6604 domain-containing protein</fullName>
    </recommendedName>
</protein>
<comment type="caution">
    <text evidence="3">The sequence shown here is derived from an EMBL/GenBank/DDBJ whole genome shotgun (WGS) entry which is preliminary data.</text>
</comment>
<dbReference type="Pfam" id="PF20253">
    <property type="entry name" value="DUF6604"/>
    <property type="match status" value="1"/>
</dbReference>
<feature type="compositionally biased region" description="Polar residues" evidence="1">
    <location>
        <begin position="147"/>
        <end position="157"/>
    </location>
</feature>
<proteinExistence type="predicted"/>
<accession>K2RLF3</accession>
<reference evidence="3 4" key="1">
    <citation type="journal article" date="2012" name="BMC Genomics">
        <title>Tools to kill: Genome of one of the most destructive plant pathogenic fungi Macrophomina phaseolina.</title>
        <authorList>
            <person name="Islam M.S."/>
            <person name="Haque M.S."/>
            <person name="Islam M.M."/>
            <person name="Emdad E.M."/>
            <person name="Halim A."/>
            <person name="Hossen Q.M.M."/>
            <person name="Hossain M.Z."/>
            <person name="Ahmed B."/>
            <person name="Rahim S."/>
            <person name="Rahman M.S."/>
            <person name="Alam M.M."/>
            <person name="Hou S."/>
            <person name="Wan X."/>
            <person name="Saito J.A."/>
            <person name="Alam M."/>
        </authorList>
    </citation>
    <scope>NUCLEOTIDE SEQUENCE [LARGE SCALE GENOMIC DNA]</scope>
    <source>
        <strain evidence="3 4">MS6</strain>
    </source>
</reference>
<gene>
    <name evidence="3" type="ORF">MPH_09102</name>
</gene>
<dbReference type="InParanoid" id="K2RLF3"/>
<dbReference type="HOGENOM" id="CLU_019891_0_0_1"/>
<dbReference type="Proteomes" id="UP000007129">
    <property type="component" value="Unassembled WGS sequence"/>
</dbReference>
<dbReference type="eggNOG" id="ENOG502SP5Y">
    <property type="taxonomic scope" value="Eukaryota"/>
</dbReference>
<evidence type="ECO:0000256" key="1">
    <source>
        <dbReference type="SAM" id="MobiDB-lite"/>
    </source>
</evidence>
<dbReference type="OrthoDB" id="4821062at2759"/>